<keyword evidence="7 9" id="KW-0503">Monooxygenase</keyword>
<dbReference type="AlphaFoldDB" id="A0A2G9UYZ8"/>
<dbReference type="GO" id="GO:0004497">
    <property type="term" value="F:monooxygenase activity"/>
    <property type="evidence" value="ECO:0007669"/>
    <property type="project" value="UniProtKB-KW"/>
</dbReference>
<accession>A0A2G9UYZ8</accession>
<evidence type="ECO:0000313" key="11">
    <source>
        <dbReference type="Proteomes" id="UP000230423"/>
    </source>
</evidence>
<comment type="similarity">
    <text evidence="2 9">Belongs to the cytochrome P450 family.</text>
</comment>
<dbReference type="PROSITE" id="PS00086">
    <property type="entry name" value="CYTOCHROME_P450"/>
    <property type="match status" value="1"/>
</dbReference>
<evidence type="ECO:0000256" key="7">
    <source>
        <dbReference type="ARBA" id="ARBA00023033"/>
    </source>
</evidence>
<keyword evidence="5 9" id="KW-0560">Oxidoreductase</keyword>
<gene>
    <name evidence="10" type="ORF">TELCIR_02477</name>
</gene>
<evidence type="ECO:0000256" key="9">
    <source>
        <dbReference type="RuleBase" id="RU000461"/>
    </source>
</evidence>
<comment type="cofactor">
    <cofactor evidence="1 8">
        <name>heme</name>
        <dbReference type="ChEBI" id="CHEBI:30413"/>
    </cofactor>
</comment>
<dbReference type="EMBL" id="KZ345139">
    <property type="protein sequence ID" value="PIO75471.1"/>
    <property type="molecule type" value="Genomic_DNA"/>
</dbReference>
<dbReference type="PANTHER" id="PTHR24292">
    <property type="entry name" value="CYTOCHROME P450"/>
    <property type="match status" value="1"/>
</dbReference>
<protein>
    <submittedName>
        <fullName evidence="10">Unspecific monooxygenase</fullName>
    </submittedName>
</protein>
<evidence type="ECO:0000256" key="3">
    <source>
        <dbReference type="ARBA" id="ARBA00022617"/>
    </source>
</evidence>
<proteinExistence type="inferred from homology"/>
<dbReference type="Pfam" id="PF00067">
    <property type="entry name" value="p450"/>
    <property type="match status" value="2"/>
</dbReference>
<dbReference type="PRINTS" id="PR00463">
    <property type="entry name" value="EP450I"/>
</dbReference>
<dbReference type="InterPro" id="IPR002401">
    <property type="entry name" value="Cyt_P450_E_grp-I"/>
</dbReference>
<evidence type="ECO:0000256" key="8">
    <source>
        <dbReference type="PIRSR" id="PIRSR602401-1"/>
    </source>
</evidence>
<keyword evidence="3 8" id="KW-0349">Heme</keyword>
<dbReference type="PANTHER" id="PTHR24292:SF102">
    <property type="entry name" value="CYTOCHROME P450 FAMILY-RELATED"/>
    <property type="match status" value="1"/>
</dbReference>
<dbReference type="GO" id="GO:0016705">
    <property type="term" value="F:oxidoreductase activity, acting on paired donors, with incorporation or reduction of molecular oxygen"/>
    <property type="evidence" value="ECO:0007669"/>
    <property type="project" value="InterPro"/>
</dbReference>
<evidence type="ECO:0000256" key="1">
    <source>
        <dbReference type="ARBA" id="ARBA00001971"/>
    </source>
</evidence>
<sequence length="358" mass="41209">MYDLTDLNKPLAFVLRDWTKKYGAVYGIQEGLRRTLVVSDVGMIRDLFMKQYDYFYGRKNFIIGGDVENDPRVHVFEAQGVRWKRLRTISTPAFSAASLKKIRPTVESSALALMEFFEKEANQKAFNIFPFFKEFSLDVIYRIAMGQRGSEIFTDKEKVAAVDYVSKHLTREEITAQCFVFLLAGFDTTATSLAFVTYLLAKNPSVQTHLQEEIDQHCSRESINYETLASLKYLDAVIKESLRMYPLAAFAVSRRCMKSTTLGDVPLYEGDFVCADTLTLHFNREIWGDDADDFRPERWLEQSERPTAAFLSFGLGPRQCIGMRLALMEEKLVLAHLLQRYDIIATDDTEVRISWYLN</sequence>
<keyword evidence="4 8" id="KW-0479">Metal-binding</keyword>
<dbReference type="InterPro" id="IPR017972">
    <property type="entry name" value="Cyt_P450_CS"/>
</dbReference>
<dbReference type="Proteomes" id="UP000230423">
    <property type="component" value="Unassembled WGS sequence"/>
</dbReference>
<dbReference type="InterPro" id="IPR001128">
    <property type="entry name" value="Cyt_P450"/>
</dbReference>
<dbReference type="GO" id="GO:0020037">
    <property type="term" value="F:heme binding"/>
    <property type="evidence" value="ECO:0007669"/>
    <property type="project" value="InterPro"/>
</dbReference>
<evidence type="ECO:0000256" key="2">
    <source>
        <dbReference type="ARBA" id="ARBA00010617"/>
    </source>
</evidence>
<dbReference type="GO" id="GO:0005506">
    <property type="term" value="F:iron ion binding"/>
    <property type="evidence" value="ECO:0007669"/>
    <property type="project" value="InterPro"/>
</dbReference>
<evidence type="ECO:0000256" key="6">
    <source>
        <dbReference type="ARBA" id="ARBA00023004"/>
    </source>
</evidence>
<organism evidence="10 11">
    <name type="scientific">Teladorsagia circumcincta</name>
    <name type="common">Brown stomach worm</name>
    <name type="synonym">Ostertagia circumcincta</name>
    <dbReference type="NCBI Taxonomy" id="45464"/>
    <lineage>
        <taxon>Eukaryota</taxon>
        <taxon>Metazoa</taxon>
        <taxon>Ecdysozoa</taxon>
        <taxon>Nematoda</taxon>
        <taxon>Chromadorea</taxon>
        <taxon>Rhabditida</taxon>
        <taxon>Rhabditina</taxon>
        <taxon>Rhabditomorpha</taxon>
        <taxon>Strongyloidea</taxon>
        <taxon>Trichostrongylidae</taxon>
        <taxon>Teladorsagia</taxon>
    </lineage>
</organism>
<dbReference type="InterPro" id="IPR050476">
    <property type="entry name" value="Insect_CytP450_Detox"/>
</dbReference>
<evidence type="ECO:0000313" key="10">
    <source>
        <dbReference type="EMBL" id="PIO75471.1"/>
    </source>
</evidence>
<dbReference type="OrthoDB" id="2789670at2759"/>
<evidence type="ECO:0000256" key="4">
    <source>
        <dbReference type="ARBA" id="ARBA00022723"/>
    </source>
</evidence>
<name>A0A2G9UYZ8_TELCI</name>
<dbReference type="PRINTS" id="PR00385">
    <property type="entry name" value="P450"/>
</dbReference>
<feature type="binding site" description="axial binding residue" evidence="8">
    <location>
        <position position="320"/>
    </location>
    <ligand>
        <name>heme</name>
        <dbReference type="ChEBI" id="CHEBI:30413"/>
    </ligand>
    <ligandPart>
        <name>Fe</name>
        <dbReference type="ChEBI" id="CHEBI:18248"/>
    </ligandPart>
</feature>
<keyword evidence="11" id="KW-1185">Reference proteome</keyword>
<reference evidence="10 11" key="1">
    <citation type="submission" date="2015-09" db="EMBL/GenBank/DDBJ databases">
        <title>Draft genome of the parasitic nematode Teladorsagia circumcincta isolate WARC Sus (inbred).</title>
        <authorList>
            <person name="Mitreva M."/>
        </authorList>
    </citation>
    <scope>NUCLEOTIDE SEQUENCE [LARGE SCALE GENOMIC DNA]</scope>
    <source>
        <strain evidence="10 11">S</strain>
    </source>
</reference>
<dbReference type="Gene3D" id="1.10.630.10">
    <property type="entry name" value="Cytochrome P450"/>
    <property type="match status" value="2"/>
</dbReference>
<evidence type="ECO:0000256" key="5">
    <source>
        <dbReference type="ARBA" id="ARBA00023002"/>
    </source>
</evidence>
<dbReference type="SUPFAM" id="SSF48264">
    <property type="entry name" value="Cytochrome P450"/>
    <property type="match status" value="1"/>
</dbReference>
<keyword evidence="6 8" id="KW-0408">Iron</keyword>
<dbReference type="InterPro" id="IPR036396">
    <property type="entry name" value="Cyt_P450_sf"/>
</dbReference>